<dbReference type="InterPro" id="IPR018957">
    <property type="entry name" value="Znf_C3HC4_RING-type"/>
</dbReference>
<dbReference type="OrthoDB" id="411372at2759"/>
<dbReference type="PANTHER" id="PTHR11224">
    <property type="entry name" value="MAKORIN-RELATED"/>
    <property type="match status" value="1"/>
</dbReference>
<accession>A0A0D7ATC2</accession>
<evidence type="ECO:0000256" key="3">
    <source>
        <dbReference type="ARBA" id="ARBA00022771"/>
    </source>
</evidence>
<organism evidence="8 9">
    <name type="scientific">Cylindrobasidium torrendii FP15055 ss-10</name>
    <dbReference type="NCBI Taxonomy" id="1314674"/>
    <lineage>
        <taxon>Eukaryota</taxon>
        <taxon>Fungi</taxon>
        <taxon>Dikarya</taxon>
        <taxon>Basidiomycota</taxon>
        <taxon>Agaricomycotina</taxon>
        <taxon>Agaricomycetes</taxon>
        <taxon>Agaricomycetidae</taxon>
        <taxon>Agaricales</taxon>
        <taxon>Marasmiineae</taxon>
        <taxon>Physalacriaceae</taxon>
        <taxon>Cylindrobasidium</taxon>
    </lineage>
</organism>
<evidence type="ECO:0000256" key="1">
    <source>
        <dbReference type="ARBA" id="ARBA00022679"/>
    </source>
</evidence>
<keyword evidence="3 5" id="KW-0863">Zinc-finger</keyword>
<feature type="domain" description="C3H1-type" evidence="7">
    <location>
        <begin position="93"/>
        <end position="120"/>
    </location>
</feature>
<dbReference type="InterPro" id="IPR045072">
    <property type="entry name" value="MKRN-like"/>
</dbReference>
<dbReference type="AlphaFoldDB" id="A0A0D7ATC2"/>
<dbReference type="Pfam" id="PF00097">
    <property type="entry name" value="zf-C3HC4"/>
    <property type="match status" value="1"/>
</dbReference>
<dbReference type="PROSITE" id="PS50103">
    <property type="entry name" value="ZF_C3H1"/>
    <property type="match status" value="1"/>
</dbReference>
<dbReference type="SMART" id="SM00184">
    <property type="entry name" value="RING"/>
    <property type="match status" value="1"/>
</dbReference>
<dbReference type="InterPro" id="IPR017907">
    <property type="entry name" value="Znf_RING_CS"/>
</dbReference>
<dbReference type="PANTHER" id="PTHR11224:SF10">
    <property type="entry name" value="IP09428P-RELATED"/>
    <property type="match status" value="1"/>
</dbReference>
<gene>
    <name evidence="8" type="ORF">CYLTODRAFT_223077</name>
</gene>
<dbReference type="PROSITE" id="PS50089">
    <property type="entry name" value="ZF_RING_2"/>
    <property type="match status" value="1"/>
</dbReference>
<proteinExistence type="predicted"/>
<evidence type="ECO:0000259" key="7">
    <source>
        <dbReference type="PROSITE" id="PS50103"/>
    </source>
</evidence>
<feature type="zinc finger region" description="C3H1-type" evidence="5">
    <location>
        <begin position="93"/>
        <end position="120"/>
    </location>
</feature>
<dbReference type="Gene3D" id="3.30.40.10">
    <property type="entry name" value="Zinc/RING finger domain, C3HC4 (zinc finger)"/>
    <property type="match status" value="1"/>
</dbReference>
<dbReference type="STRING" id="1314674.A0A0D7ATC2"/>
<evidence type="ECO:0000313" key="9">
    <source>
        <dbReference type="Proteomes" id="UP000054007"/>
    </source>
</evidence>
<dbReference type="GO" id="GO:0000209">
    <property type="term" value="P:protein polyubiquitination"/>
    <property type="evidence" value="ECO:0007669"/>
    <property type="project" value="InterPro"/>
</dbReference>
<keyword evidence="1" id="KW-0808">Transferase</keyword>
<dbReference type="GO" id="GO:0008270">
    <property type="term" value="F:zinc ion binding"/>
    <property type="evidence" value="ECO:0007669"/>
    <property type="project" value="UniProtKB-KW"/>
</dbReference>
<dbReference type="InterPro" id="IPR013083">
    <property type="entry name" value="Znf_RING/FYVE/PHD"/>
</dbReference>
<dbReference type="InterPro" id="IPR001841">
    <property type="entry name" value="Znf_RING"/>
</dbReference>
<evidence type="ECO:0000259" key="6">
    <source>
        <dbReference type="PROSITE" id="PS50089"/>
    </source>
</evidence>
<reference evidence="8 9" key="1">
    <citation type="journal article" date="2015" name="Fungal Genet. Biol.">
        <title>Evolution of novel wood decay mechanisms in Agaricales revealed by the genome sequences of Fistulina hepatica and Cylindrobasidium torrendii.</title>
        <authorList>
            <person name="Floudas D."/>
            <person name="Held B.W."/>
            <person name="Riley R."/>
            <person name="Nagy L.G."/>
            <person name="Koehler G."/>
            <person name="Ransdell A.S."/>
            <person name="Younus H."/>
            <person name="Chow J."/>
            <person name="Chiniquy J."/>
            <person name="Lipzen A."/>
            <person name="Tritt A."/>
            <person name="Sun H."/>
            <person name="Haridas S."/>
            <person name="LaButti K."/>
            <person name="Ohm R.A."/>
            <person name="Kues U."/>
            <person name="Blanchette R.A."/>
            <person name="Grigoriev I.V."/>
            <person name="Minto R.E."/>
            <person name="Hibbett D.S."/>
        </authorList>
    </citation>
    <scope>NUCLEOTIDE SEQUENCE [LARGE SCALE GENOMIC DNA]</scope>
    <source>
        <strain evidence="8 9">FP15055 ss-10</strain>
    </source>
</reference>
<dbReference type="PROSITE" id="PS00518">
    <property type="entry name" value="ZF_RING_1"/>
    <property type="match status" value="1"/>
</dbReference>
<name>A0A0D7ATC2_9AGAR</name>
<evidence type="ECO:0000256" key="2">
    <source>
        <dbReference type="ARBA" id="ARBA00022723"/>
    </source>
</evidence>
<feature type="domain" description="RING-type" evidence="6">
    <location>
        <begin position="15"/>
        <end position="63"/>
    </location>
</feature>
<protein>
    <submittedName>
        <fullName evidence="8">Uncharacterized protein</fullName>
    </submittedName>
</protein>
<evidence type="ECO:0000256" key="4">
    <source>
        <dbReference type="ARBA" id="ARBA00022833"/>
    </source>
</evidence>
<dbReference type="EMBL" id="KN880937">
    <property type="protein sequence ID" value="KIY61467.1"/>
    <property type="molecule type" value="Genomic_DNA"/>
</dbReference>
<sequence>MVDGNCQAFSSGRLCPICLEEPGIYGILECGHCFCAQCIQHWREARKPAIDMHILALSCPLCRKISRLIASSIIFYEQGDPRKEEIIAAEKNKLSEVVCLYAQRGDCPSGPECVYSHSDLNETSVVTTLERGDDIAEDAVAGNQGDIFLPIQDFSQGGYPRDVHLMVANLPRETRLTRRAILYMPGTQDT</sequence>
<keyword evidence="4 5" id="KW-0862">Zinc</keyword>
<dbReference type="GO" id="GO:0061630">
    <property type="term" value="F:ubiquitin protein ligase activity"/>
    <property type="evidence" value="ECO:0007669"/>
    <property type="project" value="InterPro"/>
</dbReference>
<evidence type="ECO:0000256" key="5">
    <source>
        <dbReference type="PROSITE-ProRule" id="PRU00723"/>
    </source>
</evidence>
<dbReference type="SUPFAM" id="SSF57850">
    <property type="entry name" value="RING/U-box"/>
    <property type="match status" value="1"/>
</dbReference>
<dbReference type="Proteomes" id="UP000054007">
    <property type="component" value="Unassembled WGS sequence"/>
</dbReference>
<dbReference type="InterPro" id="IPR000571">
    <property type="entry name" value="Znf_CCCH"/>
</dbReference>
<keyword evidence="9" id="KW-1185">Reference proteome</keyword>
<evidence type="ECO:0000313" key="8">
    <source>
        <dbReference type="EMBL" id="KIY61467.1"/>
    </source>
</evidence>
<keyword evidence="2 5" id="KW-0479">Metal-binding</keyword>